<keyword evidence="1" id="KW-0472">Membrane</keyword>
<keyword evidence="1" id="KW-1133">Transmembrane helix</keyword>
<gene>
    <name evidence="2" type="ORF">LCGC14_0420900</name>
</gene>
<accession>A0A0F9W004</accession>
<dbReference type="EMBL" id="LAZR01000384">
    <property type="protein sequence ID" value="KKN71368.1"/>
    <property type="molecule type" value="Genomic_DNA"/>
</dbReference>
<sequence>MQIFHDHITKWVAMILTVLVIMVGWLITNASGKAKMEQEIVTIKAVQSTDDTEDKIQEALIAVIDKRQAVMQRDVEIIQKDVGEIKGDMKEVLRRLPQ</sequence>
<evidence type="ECO:0000256" key="1">
    <source>
        <dbReference type="SAM" id="Phobius"/>
    </source>
</evidence>
<feature type="transmembrane region" description="Helical" evidence="1">
    <location>
        <begin position="12"/>
        <end position="28"/>
    </location>
</feature>
<organism evidence="2">
    <name type="scientific">marine sediment metagenome</name>
    <dbReference type="NCBI Taxonomy" id="412755"/>
    <lineage>
        <taxon>unclassified sequences</taxon>
        <taxon>metagenomes</taxon>
        <taxon>ecological metagenomes</taxon>
    </lineage>
</organism>
<name>A0A0F9W004_9ZZZZ</name>
<proteinExistence type="predicted"/>
<keyword evidence="1" id="KW-0812">Transmembrane</keyword>
<evidence type="ECO:0000313" key="2">
    <source>
        <dbReference type="EMBL" id="KKN71368.1"/>
    </source>
</evidence>
<comment type="caution">
    <text evidence="2">The sequence shown here is derived from an EMBL/GenBank/DDBJ whole genome shotgun (WGS) entry which is preliminary data.</text>
</comment>
<reference evidence="2" key="1">
    <citation type="journal article" date="2015" name="Nature">
        <title>Complex archaea that bridge the gap between prokaryotes and eukaryotes.</title>
        <authorList>
            <person name="Spang A."/>
            <person name="Saw J.H."/>
            <person name="Jorgensen S.L."/>
            <person name="Zaremba-Niedzwiedzka K."/>
            <person name="Martijn J."/>
            <person name="Lind A.E."/>
            <person name="van Eijk R."/>
            <person name="Schleper C."/>
            <person name="Guy L."/>
            <person name="Ettema T.J."/>
        </authorList>
    </citation>
    <scope>NUCLEOTIDE SEQUENCE</scope>
</reference>
<protein>
    <submittedName>
        <fullName evidence="2">Uncharacterized protein</fullName>
    </submittedName>
</protein>
<dbReference type="AlphaFoldDB" id="A0A0F9W004"/>